<dbReference type="AlphaFoldDB" id="A0AAE3KG27"/>
<comment type="caution">
    <text evidence="1">The sequence shown here is derived from an EMBL/GenBank/DDBJ whole genome shotgun (WGS) entry which is preliminary data.</text>
</comment>
<dbReference type="EMBL" id="JAMTCK010000005">
    <property type="protein sequence ID" value="MCP2165605.1"/>
    <property type="molecule type" value="Genomic_DNA"/>
</dbReference>
<organism evidence="1 2">
    <name type="scientific">Goodfellowiella coeruleoviolacea</name>
    <dbReference type="NCBI Taxonomy" id="334858"/>
    <lineage>
        <taxon>Bacteria</taxon>
        <taxon>Bacillati</taxon>
        <taxon>Actinomycetota</taxon>
        <taxon>Actinomycetes</taxon>
        <taxon>Pseudonocardiales</taxon>
        <taxon>Pseudonocardiaceae</taxon>
        <taxon>Goodfellowiella</taxon>
    </lineage>
</organism>
<gene>
    <name evidence="1" type="ORF">LX83_002463</name>
</gene>
<dbReference type="RefSeq" id="WP_253770568.1">
    <property type="nucleotide sequence ID" value="NZ_JAMTCK010000005.1"/>
</dbReference>
<reference evidence="1" key="1">
    <citation type="submission" date="2022-06" db="EMBL/GenBank/DDBJ databases">
        <title>Genomic Encyclopedia of Archaeal and Bacterial Type Strains, Phase II (KMG-II): from individual species to whole genera.</title>
        <authorList>
            <person name="Goeker M."/>
        </authorList>
    </citation>
    <scope>NUCLEOTIDE SEQUENCE</scope>
    <source>
        <strain evidence="1">DSM 43935</strain>
    </source>
</reference>
<evidence type="ECO:0000313" key="2">
    <source>
        <dbReference type="Proteomes" id="UP001206128"/>
    </source>
</evidence>
<evidence type="ECO:0000313" key="1">
    <source>
        <dbReference type="EMBL" id="MCP2165605.1"/>
    </source>
</evidence>
<dbReference type="Gene3D" id="3.30.530.20">
    <property type="match status" value="1"/>
</dbReference>
<accession>A0AAE3KG27</accession>
<dbReference type="Pfam" id="PF10604">
    <property type="entry name" value="Polyketide_cyc2"/>
    <property type="match status" value="1"/>
</dbReference>
<dbReference type="CDD" id="cd07812">
    <property type="entry name" value="SRPBCC"/>
    <property type="match status" value="1"/>
</dbReference>
<sequence>MAELTVTRRVRVPAELAWSLLVDWSRQREWMVGTRVWVVRGDGASAGSQVVAFTGVGDVGFVDTMDITEWRPPLRCQVRHTGRLVRGTGVFQVRPGSQDNTCVVSWTELLDLPLGRLGELGWRLLRPALAAGVRLCLRRFEALAEAQAGNAR</sequence>
<protein>
    <submittedName>
        <fullName evidence="1">Polyketide cyclase / dehydrase and lipid transport</fullName>
    </submittedName>
</protein>
<dbReference type="Proteomes" id="UP001206128">
    <property type="component" value="Unassembled WGS sequence"/>
</dbReference>
<dbReference type="InterPro" id="IPR023393">
    <property type="entry name" value="START-like_dom_sf"/>
</dbReference>
<name>A0AAE3KG27_9PSEU</name>
<proteinExistence type="predicted"/>
<keyword evidence="2" id="KW-1185">Reference proteome</keyword>
<dbReference type="InterPro" id="IPR019587">
    <property type="entry name" value="Polyketide_cyclase/dehydratase"/>
</dbReference>
<dbReference type="SUPFAM" id="SSF55961">
    <property type="entry name" value="Bet v1-like"/>
    <property type="match status" value="1"/>
</dbReference>